<sequence>MKWDELFNIVKDLEIGHSYKIYEENGFLIKIIRPIRDFKGYDIKKNFQIFIKEGEREFRPNHLRVFIDLNLRIRCRPDLKEELLIAFDNIFYKNDPIIEIEKLSKEKFEHCLNPITSTAILSQLFIMEQEYNYHKESMFEPPTLFYQGWIRQFLDSTKEIDNLCMSVCRFQPPAVKYTRLDNKRHKAFIYKKPPLWYLE</sequence>
<dbReference type="EMBL" id="AJJU01000019">
    <property type="protein sequence ID" value="EID73646.1"/>
    <property type="molecule type" value="Genomic_DNA"/>
</dbReference>
<protein>
    <submittedName>
        <fullName evidence="1">Uncharacterized protein</fullName>
    </submittedName>
</protein>
<evidence type="ECO:0000313" key="2">
    <source>
        <dbReference type="Proteomes" id="UP000005938"/>
    </source>
</evidence>
<name>I0WB80_9FLAO</name>
<proteinExistence type="predicted"/>
<accession>I0WB80</accession>
<dbReference type="RefSeq" id="WP_008240254.1">
    <property type="nucleotide sequence ID" value="NZ_AJJU01000019.1"/>
</dbReference>
<comment type="caution">
    <text evidence="1">The sequence shown here is derived from an EMBL/GenBank/DDBJ whole genome shotgun (WGS) entry which is preliminary data.</text>
</comment>
<reference evidence="1 2" key="1">
    <citation type="journal article" date="2012" name="J. Bacteriol.">
        <title>Genome Sequence of the Halotolerant Bacterium Imtechella halotolerans K1T.</title>
        <authorList>
            <person name="Kumar S."/>
            <person name="Vikram S."/>
            <person name="Subramanian S."/>
            <person name="Raghava G.P."/>
            <person name="Pinnaka A.K."/>
        </authorList>
    </citation>
    <scope>NUCLEOTIDE SEQUENCE [LARGE SCALE GENOMIC DNA]</scope>
    <source>
        <strain evidence="1 2">K1</strain>
    </source>
</reference>
<dbReference type="STRING" id="946077.W5A_10397"/>
<keyword evidence="2" id="KW-1185">Reference proteome</keyword>
<dbReference type="Proteomes" id="UP000005938">
    <property type="component" value="Unassembled WGS sequence"/>
</dbReference>
<organism evidence="1 2">
    <name type="scientific">Imtechella halotolerans K1</name>
    <dbReference type="NCBI Taxonomy" id="946077"/>
    <lineage>
        <taxon>Bacteria</taxon>
        <taxon>Pseudomonadati</taxon>
        <taxon>Bacteroidota</taxon>
        <taxon>Flavobacteriia</taxon>
        <taxon>Flavobacteriales</taxon>
        <taxon>Flavobacteriaceae</taxon>
        <taxon>Imtechella</taxon>
    </lineage>
</organism>
<gene>
    <name evidence="1" type="ORF">W5A_10397</name>
</gene>
<evidence type="ECO:0000313" key="1">
    <source>
        <dbReference type="EMBL" id="EID73646.1"/>
    </source>
</evidence>
<dbReference type="AlphaFoldDB" id="I0WB80"/>